<dbReference type="PATRIC" id="fig|927704.6.peg.1420"/>
<evidence type="ECO:0000313" key="1">
    <source>
        <dbReference type="EMBL" id="BAL83085.1"/>
    </source>
</evidence>
<proteinExistence type="predicted"/>
<protein>
    <submittedName>
        <fullName evidence="1">Uncharacterized protein</fullName>
    </submittedName>
</protein>
<dbReference type="AlphaFoldDB" id="I0GQP8"/>
<dbReference type="KEGG" id="sri:SELR_13770"/>
<accession>I0GQP8</accession>
<dbReference type="EMBL" id="AP012292">
    <property type="protein sequence ID" value="BAL83085.1"/>
    <property type="molecule type" value="Genomic_DNA"/>
</dbReference>
<dbReference type="Gene3D" id="3.90.1720.10">
    <property type="entry name" value="endopeptidase domain like (from Nostoc punctiforme)"/>
    <property type="match status" value="1"/>
</dbReference>
<gene>
    <name evidence="1" type="ordered locus">SELR_13770</name>
</gene>
<sequence length="73" mass="8666">MPQNKIWRMLEQAEKVRRYKWYSPEETAVRAEKAIGRSDFSSSEHFAVWCKTSIAESHEMETLREVLESIIAY</sequence>
<evidence type="ECO:0000313" key="2">
    <source>
        <dbReference type="Proteomes" id="UP000007887"/>
    </source>
</evidence>
<dbReference type="HOGENOM" id="CLU_2702735_0_0_9"/>
<name>I0GQP8_SELRL</name>
<reference evidence="1 2" key="1">
    <citation type="submission" date="2011-10" db="EMBL/GenBank/DDBJ databases">
        <title>Whole genome sequence of Selenomonas ruminantium subsp. lactilytica TAM6421.</title>
        <authorList>
            <person name="Oguchi A."/>
            <person name="Ankai A."/>
            <person name="Kaneko J."/>
            <person name="Yamada-Narita S."/>
            <person name="Fukui S."/>
            <person name="Takahashi M."/>
            <person name="Onodera T."/>
            <person name="Kojima S."/>
            <person name="Fushimi T."/>
            <person name="Abe N."/>
            <person name="Kamio Y."/>
            <person name="Yamazaki S."/>
            <person name="Fujita N."/>
        </authorList>
    </citation>
    <scope>NUCLEOTIDE SEQUENCE [LARGE SCALE GENOMIC DNA]</scope>
    <source>
        <strain evidence="2">NBRC 103574 / TAM6421</strain>
    </source>
</reference>
<organism evidence="1 2">
    <name type="scientific">Selenomonas ruminantium subsp. lactilytica (strain NBRC 103574 / TAM6421)</name>
    <dbReference type="NCBI Taxonomy" id="927704"/>
    <lineage>
        <taxon>Bacteria</taxon>
        <taxon>Bacillati</taxon>
        <taxon>Bacillota</taxon>
        <taxon>Negativicutes</taxon>
        <taxon>Selenomonadales</taxon>
        <taxon>Selenomonadaceae</taxon>
        <taxon>Selenomonas</taxon>
    </lineage>
</organism>
<dbReference type="Proteomes" id="UP000007887">
    <property type="component" value="Chromosome"/>
</dbReference>